<protein>
    <submittedName>
        <fullName evidence="2">DUF2568 domain-containing protein</fullName>
    </submittedName>
</protein>
<dbReference type="EMBL" id="JBHMDY010000002">
    <property type="protein sequence ID" value="MFB9258979.1"/>
    <property type="molecule type" value="Genomic_DNA"/>
</dbReference>
<dbReference type="Proteomes" id="UP001589700">
    <property type="component" value="Unassembled WGS sequence"/>
</dbReference>
<reference evidence="2 3" key="1">
    <citation type="submission" date="2024-09" db="EMBL/GenBank/DDBJ databases">
        <authorList>
            <person name="Sun Q."/>
            <person name="Mori K."/>
        </authorList>
    </citation>
    <scope>NUCLEOTIDE SEQUENCE [LARGE SCALE GENOMIC DNA]</scope>
    <source>
        <strain evidence="2 3">CCM 7659</strain>
    </source>
</reference>
<feature type="transmembrane region" description="Helical" evidence="1">
    <location>
        <begin position="109"/>
        <end position="129"/>
    </location>
</feature>
<accession>A0ABV5JMN1</accession>
<dbReference type="RefSeq" id="WP_182633464.1">
    <property type="nucleotide sequence ID" value="NZ_JAALDM010000298.1"/>
</dbReference>
<keyword evidence="3" id="KW-1185">Reference proteome</keyword>
<keyword evidence="1" id="KW-0472">Membrane</keyword>
<comment type="caution">
    <text evidence="2">The sequence shown here is derived from an EMBL/GenBank/DDBJ whole genome shotgun (WGS) entry which is preliminary data.</text>
</comment>
<organism evidence="2 3">
    <name type="scientific">Dietzia aerolata</name>
    <dbReference type="NCBI Taxonomy" id="595984"/>
    <lineage>
        <taxon>Bacteria</taxon>
        <taxon>Bacillati</taxon>
        <taxon>Actinomycetota</taxon>
        <taxon>Actinomycetes</taxon>
        <taxon>Mycobacteriales</taxon>
        <taxon>Dietziaceae</taxon>
        <taxon>Dietzia</taxon>
    </lineage>
</organism>
<proteinExistence type="predicted"/>
<keyword evidence="1" id="KW-0812">Transmembrane</keyword>
<feature type="transmembrane region" description="Helical" evidence="1">
    <location>
        <begin position="82"/>
        <end position="102"/>
    </location>
</feature>
<sequence>MTDPSVTGSSVTGRGATYWGLALIAFIAEICLVIGAGELGWTLGRHVGMGVGVASAVVGAAGVIVVWGLFFLPKGARRISTWPRAIIGGGAGLAMGAALLALGSQAVGIALLVAGLAVFATQLGMASGATSPPAPAPR</sequence>
<keyword evidence="1" id="KW-1133">Transmembrane helix</keyword>
<evidence type="ECO:0000256" key="1">
    <source>
        <dbReference type="SAM" id="Phobius"/>
    </source>
</evidence>
<name>A0ABV5JMN1_9ACTN</name>
<evidence type="ECO:0000313" key="2">
    <source>
        <dbReference type="EMBL" id="MFB9258979.1"/>
    </source>
</evidence>
<evidence type="ECO:0000313" key="3">
    <source>
        <dbReference type="Proteomes" id="UP001589700"/>
    </source>
</evidence>
<dbReference type="Pfam" id="PF10823">
    <property type="entry name" value="DUF2568"/>
    <property type="match status" value="1"/>
</dbReference>
<dbReference type="InterPro" id="IPR021214">
    <property type="entry name" value="DUF2568"/>
</dbReference>
<feature type="transmembrane region" description="Helical" evidence="1">
    <location>
        <begin position="16"/>
        <end position="35"/>
    </location>
</feature>
<feature type="transmembrane region" description="Helical" evidence="1">
    <location>
        <begin position="47"/>
        <end position="70"/>
    </location>
</feature>
<gene>
    <name evidence="2" type="ORF">ACFFVD_04120</name>
</gene>